<reference evidence="8 9" key="1">
    <citation type="submission" date="2015-01" db="EMBL/GenBank/DDBJ databases">
        <title>Evolution of Trichinella species and genotypes.</title>
        <authorList>
            <person name="Korhonen P.K."/>
            <person name="Edoardo P."/>
            <person name="Giuseppe L.R."/>
            <person name="Gasser R.B."/>
        </authorList>
    </citation>
    <scope>NUCLEOTIDE SEQUENCE [LARGE SCALE GENOMIC DNA]</scope>
    <source>
        <strain evidence="8">ISS13</strain>
    </source>
</reference>
<feature type="compositionally biased region" description="Polar residues" evidence="6">
    <location>
        <begin position="198"/>
        <end position="207"/>
    </location>
</feature>
<dbReference type="GO" id="GO:0005634">
    <property type="term" value="C:nucleus"/>
    <property type="evidence" value="ECO:0007669"/>
    <property type="project" value="UniProtKB-SubCell"/>
</dbReference>
<accession>A0A0V1DWZ6</accession>
<feature type="compositionally biased region" description="Acidic residues" evidence="6">
    <location>
        <begin position="150"/>
        <end position="162"/>
    </location>
</feature>
<dbReference type="GO" id="GO:0005737">
    <property type="term" value="C:cytoplasm"/>
    <property type="evidence" value="ECO:0007669"/>
    <property type="project" value="UniProtKB-SubCell"/>
</dbReference>
<feature type="region of interest" description="Disordered" evidence="6">
    <location>
        <begin position="144"/>
        <end position="165"/>
    </location>
</feature>
<evidence type="ECO:0000256" key="1">
    <source>
        <dbReference type="ARBA" id="ARBA00004123"/>
    </source>
</evidence>
<comment type="subcellular location">
    <subcellularLocation>
        <location evidence="2">Cytoplasm</location>
    </subcellularLocation>
    <subcellularLocation>
        <location evidence="1">Nucleus</location>
    </subcellularLocation>
</comment>
<dbReference type="Gene3D" id="2.30.29.70">
    <property type="entry name" value="Proteasomal ubiquitin receptor Rpn13/ADRM1"/>
    <property type="match status" value="1"/>
</dbReference>
<proteinExistence type="predicted"/>
<evidence type="ECO:0000313" key="8">
    <source>
        <dbReference type="EMBL" id="KRY66087.1"/>
    </source>
</evidence>
<dbReference type="InterPro" id="IPR044868">
    <property type="entry name" value="Rpn13/ADRM1_Pru"/>
</dbReference>
<evidence type="ECO:0000256" key="5">
    <source>
        <dbReference type="ARBA" id="ARBA00023242"/>
    </source>
</evidence>
<dbReference type="PANTHER" id="PTHR12225">
    <property type="entry name" value="ADHESION REGULATING MOLECULE 1 110 KDA CELL MEMBRANE GLYCOPROTEIN"/>
    <property type="match status" value="1"/>
</dbReference>
<protein>
    <submittedName>
        <fullName evidence="8">Proteasomal ubiquitin receptor ADRM1</fullName>
    </submittedName>
</protein>
<feature type="region of interest" description="Disordered" evidence="6">
    <location>
        <begin position="195"/>
        <end position="252"/>
    </location>
</feature>
<dbReference type="EMBL" id="JYDR01000182">
    <property type="protein sequence ID" value="KRY66087.1"/>
    <property type="molecule type" value="Genomic_DNA"/>
</dbReference>
<dbReference type="AlphaFoldDB" id="A0A0V1DWZ6"/>
<gene>
    <name evidence="8" type="primary">Adrm1</name>
    <name evidence="8" type="ORF">T4A_13160</name>
</gene>
<dbReference type="GO" id="GO:0070628">
    <property type="term" value="F:proteasome binding"/>
    <property type="evidence" value="ECO:0007669"/>
    <property type="project" value="TreeGrafter"/>
</dbReference>
<dbReference type="PANTHER" id="PTHR12225:SF0">
    <property type="entry name" value="PROTEASOMAL UBIQUITIN RECEPTOR ADRM1"/>
    <property type="match status" value="1"/>
</dbReference>
<organism evidence="8 9">
    <name type="scientific">Trichinella pseudospiralis</name>
    <name type="common">Parasitic roundworm</name>
    <dbReference type="NCBI Taxonomy" id="6337"/>
    <lineage>
        <taxon>Eukaryota</taxon>
        <taxon>Metazoa</taxon>
        <taxon>Ecdysozoa</taxon>
        <taxon>Nematoda</taxon>
        <taxon>Enoplea</taxon>
        <taxon>Dorylaimia</taxon>
        <taxon>Trichinellida</taxon>
        <taxon>Trichinellidae</taxon>
        <taxon>Trichinella</taxon>
    </lineage>
</organism>
<keyword evidence="4" id="KW-0647">Proteasome</keyword>
<evidence type="ECO:0000256" key="4">
    <source>
        <dbReference type="ARBA" id="ARBA00022942"/>
    </source>
</evidence>
<feature type="compositionally biased region" description="Basic and acidic residues" evidence="6">
    <location>
        <begin position="235"/>
        <end position="248"/>
    </location>
</feature>
<evidence type="ECO:0000256" key="3">
    <source>
        <dbReference type="ARBA" id="ARBA00022490"/>
    </source>
</evidence>
<dbReference type="Proteomes" id="UP000054632">
    <property type="component" value="Unassembled WGS sequence"/>
</dbReference>
<evidence type="ECO:0000313" key="9">
    <source>
        <dbReference type="Proteomes" id="UP000054632"/>
    </source>
</evidence>
<dbReference type="PROSITE" id="PS51917">
    <property type="entry name" value="PRU"/>
    <property type="match status" value="1"/>
</dbReference>
<keyword evidence="5" id="KW-0539">Nucleus</keyword>
<dbReference type="InterPro" id="IPR038633">
    <property type="entry name" value="Rpn13/ADRM1_Pru_sf"/>
</dbReference>
<keyword evidence="3" id="KW-0963">Cytoplasm</keyword>
<name>A0A0V1DWZ6_TRIPS</name>
<dbReference type="Pfam" id="PF04683">
    <property type="entry name" value="Rpn13_ADRM1_Pru"/>
    <property type="match status" value="1"/>
</dbReference>
<dbReference type="GO" id="GO:0061133">
    <property type="term" value="F:endopeptidase activator activity"/>
    <property type="evidence" value="ECO:0007669"/>
    <property type="project" value="TreeGrafter"/>
</dbReference>
<dbReference type="GO" id="GO:0008541">
    <property type="term" value="C:proteasome regulatory particle, lid subcomplex"/>
    <property type="evidence" value="ECO:0007669"/>
    <property type="project" value="TreeGrafter"/>
</dbReference>
<feature type="domain" description="Pru" evidence="7">
    <location>
        <begin position="31"/>
        <end position="168"/>
    </location>
</feature>
<feature type="region of interest" description="Disordered" evidence="6">
    <location>
        <begin position="276"/>
        <end position="308"/>
    </location>
</feature>
<sequence>MQIRLQRYSATAIEISVPQAHRYNRAPLACRRRGVLMEFFAGKMHLVGNRLYPDKRLGVCFIHLGNDNFFHFCWKDRKTGIVEDDILIVPGIGNFSKYLKRSQMVVRGEEVNDFFNYNSLKFSDFIAENLFMIYGMDPPKNLPKCPIQLDESEPDEELEDANSVDSEKSFMEMLERVRKTLISLENELSSKKLHVQVTAGSPSTPKLQKSKIPPVNKKENLNKDPANYEADDEDTTTKKSESTNKPKNDITNSSIKKDKIFYLNVLNNVIHCITAPDNSKTENQKSNLKLDEQPKKKDDESKDNNSPT</sequence>
<evidence type="ECO:0000256" key="2">
    <source>
        <dbReference type="ARBA" id="ARBA00004496"/>
    </source>
</evidence>
<comment type="caution">
    <text evidence="8">The sequence shown here is derived from an EMBL/GenBank/DDBJ whole genome shotgun (WGS) entry which is preliminary data.</text>
</comment>
<keyword evidence="8" id="KW-0675">Receptor</keyword>
<evidence type="ECO:0000256" key="6">
    <source>
        <dbReference type="SAM" id="MobiDB-lite"/>
    </source>
</evidence>
<dbReference type="InterPro" id="IPR006773">
    <property type="entry name" value="Rpn13/ADRM1"/>
</dbReference>
<evidence type="ECO:0000259" key="7">
    <source>
        <dbReference type="PROSITE" id="PS51917"/>
    </source>
</evidence>
<feature type="compositionally biased region" description="Basic and acidic residues" evidence="6">
    <location>
        <begin position="279"/>
        <end position="308"/>
    </location>
</feature>